<dbReference type="GeneID" id="54490862"/>
<reference evidence="3" key="1">
    <citation type="journal article" date="2020" name="Stud. Mycol.">
        <title>101 Dothideomycetes genomes: a test case for predicting lifestyles and emergence of pathogens.</title>
        <authorList>
            <person name="Haridas S."/>
            <person name="Albert R."/>
            <person name="Binder M."/>
            <person name="Bloem J."/>
            <person name="Labutti K."/>
            <person name="Salamov A."/>
            <person name="Andreopoulos B."/>
            <person name="Baker S."/>
            <person name="Barry K."/>
            <person name="Bills G."/>
            <person name="Bluhm B."/>
            <person name="Cannon C."/>
            <person name="Castanera R."/>
            <person name="Culley D."/>
            <person name="Daum C."/>
            <person name="Ezra D."/>
            <person name="Gonzalez J."/>
            <person name="Henrissat B."/>
            <person name="Kuo A."/>
            <person name="Liang C."/>
            <person name="Lipzen A."/>
            <person name="Lutzoni F."/>
            <person name="Magnuson J."/>
            <person name="Mondo S."/>
            <person name="Nolan M."/>
            <person name="Ohm R."/>
            <person name="Pangilinan J."/>
            <person name="Park H.-J."/>
            <person name="Ramirez L."/>
            <person name="Alfaro M."/>
            <person name="Sun H."/>
            <person name="Tritt A."/>
            <person name="Yoshinaga Y."/>
            <person name="Zwiers L.-H."/>
            <person name="Turgeon B."/>
            <person name="Goodwin S."/>
            <person name="Spatafora J."/>
            <person name="Crous P."/>
            <person name="Grigoriev I."/>
        </authorList>
    </citation>
    <scope>NUCLEOTIDE SEQUENCE</scope>
    <source>
        <strain evidence="3">CBS 121739</strain>
    </source>
</reference>
<evidence type="ECO:0000256" key="2">
    <source>
        <dbReference type="SAM" id="Phobius"/>
    </source>
</evidence>
<name>A0A6A6WK78_9PEZI</name>
<keyword evidence="2" id="KW-0472">Membrane</keyword>
<dbReference type="EMBL" id="ML996565">
    <property type="protein sequence ID" value="KAF2762565.1"/>
    <property type="molecule type" value="Genomic_DNA"/>
</dbReference>
<evidence type="ECO:0000313" key="3">
    <source>
        <dbReference type="EMBL" id="KAF2762565.1"/>
    </source>
</evidence>
<dbReference type="OrthoDB" id="5411141at2759"/>
<protein>
    <submittedName>
        <fullName evidence="3">Uncharacterized protein</fullName>
    </submittedName>
</protein>
<keyword evidence="4" id="KW-1185">Reference proteome</keyword>
<feature type="compositionally biased region" description="Basic and acidic residues" evidence="1">
    <location>
        <begin position="356"/>
        <end position="368"/>
    </location>
</feature>
<feature type="transmembrane region" description="Helical" evidence="2">
    <location>
        <begin position="114"/>
        <end position="135"/>
    </location>
</feature>
<gene>
    <name evidence="3" type="ORF">EJ05DRAFT_6180</name>
</gene>
<proteinExistence type="predicted"/>
<dbReference type="AlphaFoldDB" id="A0A6A6WK78"/>
<organism evidence="3 4">
    <name type="scientific">Pseudovirgaria hyperparasitica</name>
    <dbReference type="NCBI Taxonomy" id="470096"/>
    <lineage>
        <taxon>Eukaryota</taxon>
        <taxon>Fungi</taxon>
        <taxon>Dikarya</taxon>
        <taxon>Ascomycota</taxon>
        <taxon>Pezizomycotina</taxon>
        <taxon>Dothideomycetes</taxon>
        <taxon>Dothideomycetes incertae sedis</taxon>
        <taxon>Acrospermales</taxon>
        <taxon>Acrospermaceae</taxon>
        <taxon>Pseudovirgaria</taxon>
    </lineage>
</organism>
<dbReference type="RefSeq" id="XP_033605016.1">
    <property type="nucleotide sequence ID" value="XM_033749808.1"/>
</dbReference>
<feature type="compositionally biased region" description="Basic and acidic residues" evidence="1">
    <location>
        <begin position="415"/>
        <end position="424"/>
    </location>
</feature>
<evidence type="ECO:0000313" key="4">
    <source>
        <dbReference type="Proteomes" id="UP000799437"/>
    </source>
</evidence>
<evidence type="ECO:0000256" key="1">
    <source>
        <dbReference type="SAM" id="MobiDB-lite"/>
    </source>
</evidence>
<sequence length="424" mass="47455">MSMEPNYGPLHERASFRQAVPSRFLFDPKHSVLDSSVKEASSFSSAFIEVRDIEEGDDNGTSTMMMAGSRRSNAASRTVRVAAAMQTSADGYPGATVLPPSHGNSNLSEGTEHILIAAGSIGATIFLVLAIYAIYSMRKRNLSFQDLLRAKTWTDRSLDNDSIKFTQHGYQYEIEGAYSKSLPVSPPESVLSHPSNASIRPLVNPRGVCTYQSSHRDSERSRLREEREEIRDDVHPLPTQIPLARTADHRHTRTSSDGSDTYIIQSQEEPAPDFGRSPQTFKQFIANRRISAAPLKSSHFSWNTSQAAQTPKDHDFNRMSGSTFRSTGPRFKTVESWVNSQSNRVEAQRLQQNLAERQEERDRPHVPDVPKQYRGPTHTRDLSRQTTKSDATVFRHHPGTEVQIPRASLVPSEILDSKTRPPSL</sequence>
<dbReference type="Proteomes" id="UP000799437">
    <property type="component" value="Unassembled WGS sequence"/>
</dbReference>
<keyword evidence="2" id="KW-1133">Transmembrane helix</keyword>
<feature type="region of interest" description="Disordered" evidence="1">
    <location>
        <begin position="355"/>
        <end position="424"/>
    </location>
</feature>
<accession>A0A6A6WK78</accession>
<keyword evidence="2" id="KW-0812">Transmembrane</keyword>